<dbReference type="EMBL" id="RAWM01000063">
    <property type="protein sequence ID" value="RKH66200.1"/>
    <property type="molecule type" value="Genomic_DNA"/>
</dbReference>
<sequence>MCVCPWMSLCTLANDVSVIKASGNRYATDLITNTLVRLAAGGASLTLFIEKSDTGTRVSIGTQPEESEEAPVMLARTSALEKPDGLEWIEARRLVVVESTPGQASTVTLSGNAGAQEGPDNGFEELVAAALSEDFAWVLEVKPDLDSGAQGTRSLLLRAYRVTVPPLLP</sequence>
<reference evidence="2" key="1">
    <citation type="submission" date="2018-09" db="EMBL/GenBank/DDBJ databases">
        <authorList>
            <person name="Livingstone P.G."/>
            <person name="Whitworth D.E."/>
        </authorList>
    </citation>
    <scope>NUCLEOTIDE SEQUENCE [LARGE SCALE GENOMIC DNA]</scope>
    <source>
        <strain evidence="2">AB047A</strain>
    </source>
</reference>
<accession>A0A3A8QH21</accession>
<dbReference type="Proteomes" id="UP000282656">
    <property type="component" value="Unassembled WGS sequence"/>
</dbReference>
<evidence type="ECO:0000313" key="1">
    <source>
        <dbReference type="EMBL" id="RKH66200.1"/>
    </source>
</evidence>
<evidence type="ECO:0000313" key="2">
    <source>
        <dbReference type="Proteomes" id="UP000282656"/>
    </source>
</evidence>
<organism evidence="1 2">
    <name type="scientific">Corallococcus interemptor</name>
    <dbReference type="NCBI Taxonomy" id="2316720"/>
    <lineage>
        <taxon>Bacteria</taxon>
        <taxon>Pseudomonadati</taxon>
        <taxon>Myxococcota</taxon>
        <taxon>Myxococcia</taxon>
        <taxon>Myxococcales</taxon>
        <taxon>Cystobacterineae</taxon>
        <taxon>Myxococcaceae</taxon>
        <taxon>Corallococcus</taxon>
    </lineage>
</organism>
<protein>
    <submittedName>
        <fullName evidence="1">Uncharacterized protein</fullName>
    </submittedName>
</protein>
<keyword evidence="2" id="KW-1185">Reference proteome</keyword>
<comment type="caution">
    <text evidence="1">The sequence shown here is derived from an EMBL/GenBank/DDBJ whole genome shotgun (WGS) entry which is preliminary data.</text>
</comment>
<proteinExistence type="predicted"/>
<name>A0A3A8QH21_9BACT</name>
<gene>
    <name evidence="1" type="ORF">D7X96_22135</name>
</gene>
<dbReference type="AlphaFoldDB" id="A0A3A8QH21"/>